<dbReference type="PANTHER" id="PTHR10566">
    <property type="entry name" value="CHAPERONE-ACTIVITY OF BC1 COMPLEX CABC1 -RELATED"/>
    <property type="match status" value="1"/>
</dbReference>
<feature type="domain" description="ABC1 atypical kinase-like" evidence="3">
    <location>
        <begin position="122"/>
        <end position="379"/>
    </location>
</feature>
<feature type="transmembrane region" description="Helical" evidence="2">
    <location>
        <begin position="583"/>
        <end position="601"/>
    </location>
</feature>
<keyword evidence="2" id="KW-0472">Membrane</keyword>
<comment type="similarity">
    <text evidence="1">Belongs to the protein kinase superfamily. ADCK protein kinase family.</text>
</comment>
<keyword evidence="2" id="KW-1133">Transmembrane helix</keyword>
<name>A0A1D9FZK3_MOOP1</name>
<sequence length="618" mass="71845">MIVRLRDINNYYLNLFLAAYNMIKNKDIPTPLIDNKQRKKVKIAENLEVRRFSTLYIIQRFIIYYLGIQRRRITNKPDIQKTANELRQIFEDLGGFWVKTGQLLALRTDLFPDEICEQLIRLQYEAIGFPMALVRSTIESELGAPMEKIFQDFDETPLAAASIGQVHRATLRSKRKNVPVIVKIQRPNLAEAFKRDLDLIKVFAKVLIYFNFMSYLRLDEAVSELDKIFNEELDYRYEASNTRKMRKTLKQHKIYVPKIYNKYSKRRVLVMEYIDGVLASDYIKVLARDPVRASQWQDENDFDPKKAGEMMFISLLRQVFEDNLYHGDLHPGNIIFLRRSKVAFIDMGSVGSLDRDLRVTYNEYTNALSDGDFAKAANYILRLAVDIPRVNVPRVRAEMSSAIEVWSSKAQLKGIEYKEKSFGGATAEVSKVVARYGIPSNWTFLKVTRSFLTLDGALQYLLPEFDFFKTSRKYNRQSDRRALKQSLEPKSIRTSINQFFDTISEYNNLILPELRQRTIAFELTSNIFALLLVVGFQSLAYLLLITEPVVVYSFLYQHYFKAIEPIHTQLADEFVQQIPHLPYLQWIGIFILIGLSARVLLAGAKILERKDFPQSVRG</sequence>
<evidence type="ECO:0000313" key="4">
    <source>
        <dbReference type="EMBL" id="AOY80812.1"/>
    </source>
</evidence>
<accession>A0A1D9FZK3</accession>
<keyword evidence="2" id="KW-0812">Transmembrane</keyword>
<feature type="transmembrane region" description="Helical" evidence="2">
    <location>
        <begin position="523"/>
        <end position="545"/>
    </location>
</feature>
<proteinExistence type="inferred from homology"/>
<reference evidence="5" key="1">
    <citation type="submission" date="2016-10" db="EMBL/GenBank/DDBJ databases">
        <title>Comparative genomics uncovers the prolific and rare metabolic potential of the cyanobacterial genus Moorea.</title>
        <authorList>
            <person name="Leao T."/>
            <person name="Castelao G."/>
            <person name="Korobeynikov A."/>
            <person name="Monroe E.A."/>
            <person name="Podell S."/>
            <person name="Glukhov E."/>
            <person name="Allen E."/>
            <person name="Gerwick W.H."/>
            <person name="Gerwick L."/>
        </authorList>
    </citation>
    <scope>NUCLEOTIDE SEQUENCE [LARGE SCALE GENOMIC DNA]</scope>
    <source>
        <strain evidence="5">JHB</strain>
    </source>
</reference>
<organism evidence="4 5">
    <name type="scientific">Moorena producens (strain JHB)</name>
    <dbReference type="NCBI Taxonomy" id="1454205"/>
    <lineage>
        <taxon>Bacteria</taxon>
        <taxon>Bacillati</taxon>
        <taxon>Cyanobacteriota</taxon>
        <taxon>Cyanophyceae</taxon>
        <taxon>Coleofasciculales</taxon>
        <taxon>Coleofasciculaceae</taxon>
        <taxon>Moorena</taxon>
    </lineage>
</organism>
<evidence type="ECO:0000313" key="5">
    <source>
        <dbReference type="Proteomes" id="UP000176944"/>
    </source>
</evidence>
<dbReference type="Proteomes" id="UP000176944">
    <property type="component" value="Chromosome"/>
</dbReference>
<dbReference type="PANTHER" id="PTHR10566:SF113">
    <property type="entry name" value="PROTEIN ACTIVITY OF BC1 COMPLEX KINASE 7, CHLOROPLASTIC"/>
    <property type="match status" value="1"/>
</dbReference>
<dbReference type="SUPFAM" id="SSF56112">
    <property type="entry name" value="Protein kinase-like (PK-like)"/>
    <property type="match status" value="1"/>
</dbReference>
<protein>
    <submittedName>
        <fullName evidence="4">AarF/UbiB family protein</fullName>
    </submittedName>
</protein>
<dbReference type="EMBL" id="CP017708">
    <property type="protein sequence ID" value="AOY80812.1"/>
    <property type="molecule type" value="Genomic_DNA"/>
</dbReference>
<gene>
    <name evidence="4" type="ORF">BJP36_13725</name>
</gene>
<evidence type="ECO:0000256" key="1">
    <source>
        <dbReference type="ARBA" id="ARBA00009670"/>
    </source>
</evidence>
<dbReference type="Pfam" id="PF03109">
    <property type="entry name" value="ABC1"/>
    <property type="match status" value="1"/>
</dbReference>
<evidence type="ECO:0000259" key="3">
    <source>
        <dbReference type="Pfam" id="PF03109"/>
    </source>
</evidence>
<evidence type="ECO:0000256" key="2">
    <source>
        <dbReference type="SAM" id="Phobius"/>
    </source>
</evidence>
<dbReference type="CDD" id="cd05121">
    <property type="entry name" value="ABC1_ADCK3-like"/>
    <property type="match status" value="1"/>
</dbReference>
<dbReference type="InterPro" id="IPR050154">
    <property type="entry name" value="UbiB_kinase"/>
</dbReference>
<dbReference type="InterPro" id="IPR011009">
    <property type="entry name" value="Kinase-like_dom_sf"/>
</dbReference>
<dbReference type="InterPro" id="IPR004147">
    <property type="entry name" value="ABC1_dom"/>
</dbReference>
<dbReference type="AlphaFoldDB" id="A0A1D9FZK3"/>
<dbReference type="Gene3D" id="1.10.510.10">
    <property type="entry name" value="Transferase(Phosphotransferase) domain 1"/>
    <property type="match status" value="1"/>
</dbReference>